<feature type="transmembrane region" description="Helical" evidence="1">
    <location>
        <begin position="120"/>
        <end position="140"/>
    </location>
</feature>
<evidence type="ECO:0000313" key="3">
    <source>
        <dbReference type="Proteomes" id="UP000295764"/>
    </source>
</evidence>
<feature type="transmembrane region" description="Helical" evidence="1">
    <location>
        <begin position="78"/>
        <end position="100"/>
    </location>
</feature>
<gene>
    <name evidence="2" type="ORF">EDF64_12027</name>
</gene>
<dbReference type="AlphaFoldDB" id="A0A4V3BK53"/>
<evidence type="ECO:0000256" key="1">
    <source>
        <dbReference type="SAM" id="Phobius"/>
    </source>
</evidence>
<proteinExistence type="predicted"/>
<keyword evidence="1" id="KW-0812">Transmembrane</keyword>
<comment type="caution">
    <text evidence="2">The sequence shown here is derived from an EMBL/GenBank/DDBJ whole genome shotgun (WGS) entry which is preliminary data.</text>
</comment>
<accession>A0A4V3BK53</accession>
<organism evidence="2 3">
    <name type="scientific">Curtobacterium flaccumfaciens</name>
    <dbReference type="NCBI Taxonomy" id="2035"/>
    <lineage>
        <taxon>Bacteria</taxon>
        <taxon>Bacillati</taxon>
        <taxon>Actinomycetota</taxon>
        <taxon>Actinomycetes</taxon>
        <taxon>Micrococcales</taxon>
        <taxon>Microbacteriaceae</taxon>
        <taxon>Curtobacterium</taxon>
    </lineage>
</organism>
<sequence length="183" mass="20040">MATVRAIYVVATERGPRRRIEAVKLSQEALESLPADAELRTFVQVHRDRELAALGNLMARAQKRAEWWQRIVNNRGRLISSAVASAVGIVGAVTLTLVVTTIDWDSASNPPGDTADLLNFVLPVVIAVSAVALTTTIDLLRRRNRRLRSEFEAWGLDDEAINMALLLLAASDQKSGDNEPKDG</sequence>
<keyword evidence="1" id="KW-0472">Membrane</keyword>
<keyword evidence="1" id="KW-1133">Transmembrane helix</keyword>
<protein>
    <submittedName>
        <fullName evidence="2">Uncharacterized protein</fullName>
    </submittedName>
</protein>
<evidence type="ECO:0000313" key="2">
    <source>
        <dbReference type="EMBL" id="TDN41452.1"/>
    </source>
</evidence>
<name>A0A4V3BK53_9MICO</name>
<reference evidence="2 3" key="1">
    <citation type="submission" date="2019-03" db="EMBL/GenBank/DDBJ databases">
        <title>Genomic analyses of the natural microbiome of Caenorhabditis elegans.</title>
        <authorList>
            <person name="Samuel B."/>
        </authorList>
    </citation>
    <scope>NUCLEOTIDE SEQUENCE [LARGE SCALE GENOMIC DNA]</scope>
    <source>
        <strain evidence="2 3">JUb65</strain>
    </source>
</reference>
<dbReference type="Proteomes" id="UP000295764">
    <property type="component" value="Unassembled WGS sequence"/>
</dbReference>
<dbReference type="EMBL" id="SNVW01000020">
    <property type="protein sequence ID" value="TDN41452.1"/>
    <property type="molecule type" value="Genomic_DNA"/>
</dbReference>